<proteinExistence type="inferred from homology"/>
<dbReference type="PANTHER" id="PTHR30502">
    <property type="entry name" value="2-KETO-3-DEOXY-L-RHAMNONATE ALDOLASE"/>
    <property type="match status" value="1"/>
</dbReference>
<dbReference type="InterPro" id="IPR050251">
    <property type="entry name" value="HpcH-HpaI_aldolase"/>
</dbReference>
<protein>
    <recommendedName>
        <fullName evidence="4">HpcH/HpaI aldolase/citrate lyase domain-containing protein</fullName>
    </recommendedName>
</protein>
<dbReference type="SUPFAM" id="SSF51621">
    <property type="entry name" value="Phosphoenolpyruvate/pyruvate domain"/>
    <property type="match status" value="1"/>
</dbReference>
<evidence type="ECO:0000256" key="2">
    <source>
        <dbReference type="ARBA" id="ARBA00022723"/>
    </source>
</evidence>
<keyword evidence="6" id="KW-1185">Reference proteome</keyword>
<feature type="domain" description="HpcH/HpaI aldolase/citrate lyase" evidence="4">
    <location>
        <begin position="36"/>
        <end position="246"/>
    </location>
</feature>
<dbReference type="Gene3D" id="3.20.20.60">
    <property type="entry name" value="Phosphoenolpyruvate-binding domains"/>
    <property type="match status" value="1"/>
</dbReference>
<accession>A0A1L9WQ74</accession>
<dbReference type="EMBL" id="KV878980">
    <property type="protein sequence ID" value="OJJ98333.1"/>
    <property type="molecule type" value="Genomic_DNA"/>
</dbReference>
<evidence type="ECO:0000256" key="1">
    <source>
        <dbReference type="ARBA" id="ARBA00005568"/>
    </source>
</evidence>
<organism evidence="5 6">
    <name type="scientific">Aspergillus aculeatus (strain ATCC 16872 / CBS 172.66 / WB 5094)</name>
    <dbReference type="NCBI Taxonomy" id="690307"/>
    <lineage>
        <taxon>Eukaryota</taxon>
        <taxon>Fungi</taxon>
        <taxon>Dikarya</taxon>
        <taxon>Ascomycota</taxon>
        <taxon>Pezizomycotina</taxon>
        <taxon>Eurotiomycetes</taxon>
        <taxon>Eurotiomycetidae</taxon>
        <taxon>Eurotiales</taxon>
        <taxon>Aspergillaceae</taxon>
        <taxon>Aspergillus</taxon>
        <taxon>Aspergillus subgen. Circumdati</taxon>
    </lineage>
</organism>
<dbReference type="GO" id="GO:0046872">
    <property type="term" value="F:metal ion binding"/>
    <property type="evidence" value="ECO:0007669"/>
    <property type="project" value="UniProtKB-KW"/>
</dbReference>
<dbReference type="InterPro" id="IPR005000">
    <property type="entry name" value="Aldolase/citrate-lyase_domain"/>
</dbReference>
<keyword evidence="3" id="KW-0456">Lyase</keyword>
<dbReference type="Proteomes" id="UP000184546">
    <property type="component" value="Unassembled WGS sequence"/>
</dbReference>
<dbReference type="OrthoDB" id="1621678at2759"/>
<dbReference type="InterPro" id="IPR040442">
    <property type="entry name" value="Pyrv_kinase-like_dom_sf"/>
</dbReference>
<reference evidence="6" key="1">
    <citation type="journal article" date="2017" name="Genome Biol.">
        <title>Comparative genomics reveals high biological diversity and specific adaptations in the industrially and medically important fungal genus Aspergillus.</title>
        <authorList>
            <person name="de Vries R.P."/>
            <person name="Riley R."/>
            <person name="Wiebenga A."/>
            <person name="Aguilar-Osorio G."/>
            <person name="Amillis S."/>
            <person name="Uchima C.A."/>
            <person name="Anderluh G."/>
            <person name="Asadollahi M."/>
            <person name="Askin M."/>
            <person name="Barry K."/>
            <person name="Battaglia E."/>
            <person name="Bayram O."/>
            <person name="Benocci T."/>
            <person name="Braus-Stromeyer S.A."/>
            <person name="Caldana C."/>
            <person name="Canovas D."/>
            <person name="Cerqueira G.C."/>
            <person name="Chen F."/>
            <person name="Chen W."/>
            <person name="Choi C."/>
            <person name="Clum A."/>
            <person name="Dos Santos R.A."/>
            <person name="Damasio A.R."/>
            <person name="Diallinas G."/>
            <person name="Emri T."/>
            <person name="Fekete E."/>
            <person name="Flipphi M."/>
            <person name="Freyberg S."/>
            <person name="Gallo A."/>
            <person name="Gournas C."/>
            <person name="Habgood R."/>
            <person name="Hainaut M."/>
            <person name="Harispe M.L."/>
            <person name="Henrissat B."/>
            <person name="Hilden K.S."/>
            <person name="Hope R."/>
            <person name="Hossain A."/>
            <person name="Karabika E."/>
            <person name="Karaffa L."/>
            <person name="Karanyi Z."/>
            <person name="Krasevec N."/>
            <person name="Kuo A."/>
            <person name="Kusch H."/>
            <person name="LaButti K."/>
            <person name="Lagendijk E.L."/>
            <person name="Lapidus A."/>
            <person name="Levasseur A."/>
            <person name="Lindquist E."/>
            <person name="Lipzen A."/>
            <person name="Logrieco A.F."/>
            <person name="MacCabe A."/>
            <person name="Maekelae M.R."/>
            <person name="Malavazi I."/>
            <person name="Melin P."/>
            <person name="Meyer V."/>
            <person name="Mielnichuk N."/>
            <person name="Miskei M."/>
            <person name="Molnar A.P."/>
            <person name="Mule G."/>
            <person name="Ngan C.Y."/>
            <person name="Orejas M."/>
            <person name="Orosz E."/>
            <person name="Ouedraogo J.P."/>
            <person name="Overkamp K.M."/>
            <person name="Park H.-S."/>
            <person name="Perrone G."/>
            <person name="Piumi F."/>
            <person name="Punt P.J."/>
            <person name="Ram A.F."/>
            <person name="Ramon A."/>
            <person name="Rauscher S."/>
            <person name="Record E."/>
            <person name="Riano-Pachon D.M."/>
            <person name="Robert V."/>
            <person name="Roehrig J."/>
            <person name="Ruller R."/>
            <person name="Salamov A."/>
            <person name="Salih N.S."/>
            <person name="Samson R.A."/>
            <person name="Sandor E."/>
            <person name="Sanguinetti M."/>
            <person name="Schuetze T."/>
            <person name="Sepcic K."/>
            <person name="Shelest E."/>
            <person name="Sherlock G."/>
            <person name="Sophianopoulou V."/>
            <person name="Squina F.M."/>
            <person name="Sun H."/>
            <person name="Susca A."/>
            <person name="Todd R.B."/>
            <person name="Tsang A."/>
            <person name="Unkles S.E."/>
            <person name="van de Wiele N."/>
            <person name="van Rossen-Uffink D."/>
            <person name="Oliveira J.V."/>
            <person name="Vesth T.C."/>
            <person name="Visser J."/>
            <person name="Yu J.-H."/>
            <person name="Zhou M."/>
            <person name="Andersen M.R."/>
            <person name="Archer D.B."/>
            <person name="Baker S.E."/>
            <person name="Benoit I."/>
            <person name="Brakhage A.A."/>
            <person name="Braus G.H."/>
            <person name="Fischer R."/>
            <person name="Frisvad J.C."/>
            <person name="Goldman G.H."/>
            <person name="Houbraken J."/>
            <person name="Oakley B."/>
            <person name="Pocsi I."/>
            <person name="Scazzocchio C."/>
            <person name="Seiboth B."/>
            <person name="vanKuyk P.A."/>
            <person name="Wortman J."/>
            <person name="Dyer P.S."/>
            <person name="Grigoriev I.V."/>
        </authorList>
    </citation>
    <scope>NUCLEOTIDE SEQUENCE [LARGE SCALE GENOMIC DNA]</scope>
    <source>
        <strain evidence="6">ATCC 16872 / CBS 172.66 / WB 5094</strain>
    </source>
</reference>
<dbReference type="STRING" id="690307.A0A1L9WQ74"/>
<dbReference type="GeneID" id="30976538"/>
<dbReference type="VEuPathDB" id="FungiDB:ASPACDRAFT_53261"/>
<keyword evidence="2" id="KW-0479">Metal-binding</keyword>
<dbReference type="OMA" id="WNRVDDY"/>
<dbReference type="InterPro" id="IPR015813">
    <property type="entry name" value="Pyrv/PenolPyrv_kinase-like_dom"/>
</dbReference>
<dbReference type="Pfam" id="PF03328">
    <property type="entry name" value="HpcH_HpaI"/>
    <property type="match status" value="1"/>
</dbReference>
<evidence type="ECO:0000256" key="3">
    <source>
        <dbReference type="ARBA" id="ARBA00023239"/>
    </source>
</evidence>
<evidence type="ECO:0000259" key="4">
    <source>
        <dbReference type="Pfam" id="PF03328"/>
    </source>
</evidence>
<dbReference type="GO" id="GO:0005737">
    <property type="term" value="C:cytoplasm"/>
    <property type="evidence" value="ECO:0007669"/>
    <property type="project" value="TreeGrafter"/>
</dbReference>
<dbReference type="RefSeq" id="XP_020054673.1">
    <property type="nucleotide sequence ID" value="XM_020202724.1"/>
</dbReference>
<evidence type="ECO:0000313" key="6">
    <source>
        <dbReference type="Proteomes" id="UP000184546"/>
    </source>
</evidence>
<dbReference type="AlphaFoldDB" id="A0A1L9WQ74"/>
<dbReference type="GO" id="GO:0016832">
    <property type="term" value="F:aldehyde-lyase activity"/>
    <property type="evidence" value="ECO:0007669"/>
    <property type="project" value="TreeGrafter"/>
</dbReference>
<comment type="similarity">
    <text evidence="1">Belongs to the HpcH/HpaI aldolase family.</text>
</comment>
<dbReference type="PANTHER" id="PTHR30502:SF0">
    <property type="entry name" value="PHOSPHOENOLPYRUVATE CARBOXYLASE FAMILY PROTEIN"/>
    <property type="match status" value="1"/>
</dbReference>
<sequence>MQAANRLQKSLKAGRPSLGGWQMLPGTNLTRVMCRSSSNLGWLLVDLEHGNISDDTMHEIVAAAAACGVSPIVRVVEGRPWAIKRALDSGAHGILVPMLETAEDARRIVQFSKFPPAGNRGFESLLAVEKFVEQHPHGGPVREPTGLEYLQQANDALVIAVQIETKAALENVKAIAAVPGVDVLFIGPFDLGVNIGHPMRGQGEMDPELLEAIQTIHEAARAAGKVTGIYCDSGEEARRYADQGFLMPSAMTDMVGLRKVFRQAFEGGQ</sequence>
<evidence type="ECO:0000313" key="5">
    <source>
        <dbReference type="EMBL" id="OJJ98333.1"/>
    </source>
</evidence>
<gene>
    <name evidence="5" type="ORF">ASPACDRAFT_53261</name>
</gene>
<name>A0A1L9WQ74_ASPA1</name>